<dbReference type="Pfam" id="PF03129">
    <property type="entry name" value="HGTP_anticodon"/>
    <property type="match status" value="1"/>
</dbReference>
<dbReference type="GO" id="GO:0004827">
    <property type="term" value="F:proline-tRNA ligase activity"/>
    <property type="evidence" value="ECO:0007669"/>
    <property type="project" value="TreeGrafter"/>
</dbReference>
<organism evidence="3 4">
    <name type="scientific">Candidatus Woesebacteria bacterium GW2011_GWF1_40_24</name>
    <dbReference type="NCBI Taxonomy" id="1618601"/>
    <lineage>
        <taxon>Bacteria</taxon>
        <taxon>Candidatus Woeseibacteriota</taxon>
    </lineage>
</organism>
<feature type="domain" description="Anticodon-binding" evidence="2">
    <location>
        <begin position="11"/>
        <end position="83"/>
    </location>
</feature>
<dbReference type="Gene3D" id="3.40.50.800">
    <property type="entry name" value="Anticodon-binding domain"/>
    <property type="match status" value="1"/>
</dbReference>
<dbReference type="InterPro" id="IPR050062">
    <property type="entry name" value="Pro-tRNA_synthetase"/>
</dbReference>
<reference evidence="3 4" key="1">
    <citation type="journal article" date="2015" name="Nature">
        <title>rRNA introns, odd ribosomes, and small enigmatic genomes across a large radiation of phyla.</title>
        <authorList>
            <person name="Brown C.T."/>
            <person name="Hug L.A."/>
            <person name="Thomas B.C."/>
            <person name="Sharon I."/>
            <person name="Castelle C.J."/>
            <person name="Singh A."/>
            <person name="Wilkins M.J."/>
            <person name="Williams K.H."/>
            <person name="Banfield J.F."/>
        </authorList>
    </citation>
    <scope>NUCLEOTIDE SEQUENCE [LARGE SCALE GENOMIC DNA]</scope>
</reference>
<comment type="caution">
    <text evidence="3">The sequence shown here is derived from an EMBL/GenBank/DDBJ whole genome shotgun (WGS) entry which is preliminary data.</text>
</comment>
<dbReference type="PANTHER" id="PTHR42753:SF2">
    <property type="entry name" value="PROLINE--TRNA LIGASE"/>
    <property type="match status" value="1"/>
</dbReference>
<dbReference type="EMBL" id="LBYR01000033">
    <property type="protein sequence ID" value="KKR54689.1"/>
    <property type="molecule type" value="Genomic_DNA"/>
</dbReference>
<dbReference type="Proteomes" id="UP000034627">
    <property type="component" value="Unassembled WGS sequence"/>
</dbReference>
<sequence>MVLELPGGNGKDIYEKLKEKGVDALWDDRDVPPGEKFADADLIGIPVRLVTSERNGDKVEWKERNSEELELLSIDEVLKRLEE</sequence>
<accession>A0A0G0RPT9</accession>
<evidence type="ECO:0000259" key="2">
    <source>
        <dbReference type="Pfam" id="PF03129"/>
    </source>
</evidence>
<gene>
    <name evidence="3" type="ORF">UT93_C0033G0005</name>
</gene>
<dbReference type="GO" id="GO:0005829">
    <property type="term" value="C:cytosol"/>
    <property type="evidence" value="ECO:0007669"/>
    <property type="project" value="TreeGrafter"/>
</dbReference>
<dbReference type="PATRIC" id="fig|1618601.3.peg.444"/>
<dbReference type="InterPro" id="IPR004154">
    <property type="entry name" value="Anticodon-bd"/>
</dbReference>
<evidence type="ECO:0000313" key="4">
    <source>
        <dbReference type="Proteomes" id="UP000034627"/>
    </source>
</evidence>
<evidence type="ECO:0000313" key="3">
    <source>
        <dbReference type="EMBL" id="KKR54689.1"/>
    </source>
</evidence>
<protein>
    <submittedName>
        <fullName evidence="3">Prolyl-tRNA synthetase</fullName>
    </submittedName>
</protein>
<proteinExistence type="predicted"/>
<evidence type="ECO:0000256" key="1">
    <source>
        <dbReference type="ARBA" id="ARBA00023146"/>
    </source>
</evidence>
<dbReference type="GO" id="GO:0006433">
    <property type="term" value="P:prolyl-tRNA aminoacylation"/>
    <property type="evidence" value="ECO:0007669"/>
    <property type="project" value="TreeGrafter"/>
</dbReference>
<dbReference type="SUPFAM" id="SSF52954">
    <property type="entry name" value="Class II aaRS ABD-related"/>
    <property type="match status" value="1"/>
</dbReference>
<keyword evidence="1 3" id="KW-0030">Aminoacyl-tRNA synthetase</keyword>
<dbReference type="PANTHER" id="PTHR42753">
    <property type="entry name" value="MITOCHONDRIAL RIBOSOME PROTEIN L39/PROLYL-TRNA LIGASE FAMILY MEMBER"/>
    <property type="match status" value="1"/>
</dbReference>
<dbReference type="InterPro" id="IPR036621">
    <property type="entry name" value="Anticodon-bd_dom_sf"/>
</dbReference>
<dbReference type="AlphaFoldDB" id="A0A0G0RPT9"/>
<name>A0A0G0RPT9_9BACT</name>
<keyword evidence="1 3" id="KW-0436">Ligase</keyword>